<evidence type="ECO:0000313" key="2">
    <source>
        <dbReference type="EMBL" id="KAH0915400.1"/>
    </source>
</evidence>
<evidence type="ECO:0000313" key="3">
    <source>
        <dbReference type="Proteomes" id="UP000824890"/>
    </source>
</evidence>
<dbReference type="Proteomes" id="UP000824890">
    <property type="component" value="Unassembled WGS sequence"/>
</dbReference>
<comment type="caution">
    <text evidence="2">The sequence shown here is derived from an EMBL/GenBank/DDBJ whole genome shotgun (WGS) entry which is preliminary data.</text>
</comment>
<protein>
    <submittedName>
        <fullName evidence="2">Uncharacterized protein</fullName>
    </submittedName>
</protein>
<name>A0ABQ8CGB7_BRANA</name>
<dbReference type="EMBL" id="JAGKQM010000008">
    <property type="protein sequence ID" value="KAH0915400.1"/>
    <property type="molecule type" value="Genomic_DNA"/>
</dbReference>
<feature type="non-terminal residue" evidence="2">
    <location>
        <position position="1"/>
    </location>
</feature>
<organism evidence="2 3">
    <name type="scientific">Brassica napus</name>
    <name type="common">Rape</name>
    <dbReference type="NCBI Taxonomy" id="3708"/>
    <lineage>
        <taxon>Eukaryota</taxon>
        <taxon>Viridiplantae</taxon>
        <taxon>Streptophyta</taxon>
        <taxon>Embryophyta</taxon>
        <taxon>Tracheophyta</taxon>
        <taxon>Spermatophyta</taxon>
        <taxon>Magnoliopsida</taxon>
        <taxon>eudicotyledons</taxon>
        <taxon>Gunneridae</taxon>
        <taxon>Pentapetalae</taxon>
        <taxon>rosids</taxon>
        <taxon>malvids</taxon>
        <taxon>Brassicales</taxon>
        <taxon>Brassicaceae</taxon>
        <taxon>Brassiceae</taxon>
        <taxon>Brassica</taxon>
    </lineage>
</organism>
<accession>A0ABQ8CGB7</accession>
<proteinExistence type="predicted"/>
<gene>
    <name evidence="2" type="ORF">HID58_029846</name>
</gene>
<feature type="region of interest" description="Disordered" evidence="1">
    <location>
        <begin position="115"/>
        <end position="140"/>
    </location>
</feature>
<evidence type="ECO:0000256" key="1">
    <source>
        <dbReference type="SAM" id="MobiDB-lite"/>
    </source>
</evidence>
<reference evidence="2 3" key="1">
    <citation type="submission" date="2021-05" db="EMBL/GenBank/DDBJ databases">
        <title>Genome Assembly of Synthetic Allotetraploid Brassica napus Reveals Homoeologous Exchanges between Subgenomes.</title>
        <authorList>
            <person name="Davis J.T."/>
        </authorList>
    </citation>
    <scope>NUCLEOTIDE SEQUENCE [LARGE SCALE GENOMIC DNA]</scope>
    <source>
        <strain evidence="3">cv. Da-Ae</strain>
        <tissue evidence="2">Seedling</tissue>
    </source>
</reference>
<sequence length="140" mass="15882">RRDVELFDKTLRDFSSKCILIRERYRSFQPLIIDEMMQGQRGWRELAFLGDKVSCYKPDAWAFEEGTPHSDFPGPNSGITTCVAVIRHTASYNLCRDHKPDLEAEKERILKSVTASRDINTESGSNASSLSPETSSLCHI</sequence>
<keyword evidence="3" id="KW-1185">Reference proteome</keyword>